<dbReference type="AlphaFoldDB" id="A0A179H3B6"/>
<keyword evidence="4" id="KW-1185">Reference proteome</keyword>
<evidence type="ECO:0000313" key="4">
    <source>
        <dbReference type="Proteomes" id="UP001287286"/>
    </source>
</evidence>
<protein>
    <submittedName>
        <fullName evidence="2">Uncharacterized protein</fullName>
    </submittedName>
</protein>
<dbReference type="Proteomes" id="UP001287286">
    <property type="component" value="Unassembled WGS sequence"/>
</dbReference>
<name>A0A179H3B6_PURLI</name>
<accession>A0A179H3B6</accession>
<reference evidence="1 4" key="3">
    <citation type="journal article" date="2024" name="Microbiol. Resour. Announc.">
        <title>Genome annotations for the ascomycete fungi Trichoderma harzianum, Trichoderma aggressivum, and Purpureocillium lilacinum.</title>
        <authorList>
            <person name="Beijen E.P.W."/>
            <person name="Ohm R.A."/>
        </authorList>
    </citation>
    <scope>NUCLEOTIDE SEQUENCE [LARGE SCALE GENOMIC DNA]</scope>
    <source>
        <strain evidence="1 4">CBS 150709</strain>
    </source>
</reference>
<sequence>MLFAAQSTVPTSQPVRLDLVDDPRSGGDLTRQNRDFFQLIAAQTARMVITDHGAVRGSKGGEGEGRFPRPASAGIEVNVASCFLVLPEAKLRPRATIAEAAFPCRLDGLMSDRRPARRRYNWESQSLWARRQLTDPAVVLSRVPIILLTLHLADASLPWGDSSSSSSRD</sequence>
<evidence type="ECO:0000313" key="3">
    <source>
        <dbReference type="Proteomes" id="UP000078240"/>
    </source>
</evidence>
<gene>
    <name evidence="1" type="ORF">Purlil1_3150</name>
    <name evidence="2" type="ORF">VFPBJ_03485</name>
</gene>
<organism evidence="2 3">
    <name type="scientific">Purpureocillium lilacinum</name>
    <name type="common">Paecilomyces lilacinus</name>
    <dbReference type="NCBI Taxonomy" id="33203"/>
    <lineage>
        <taxon>Eukaryota</taxon>
        <taxon>Fungi</taxon>
        <taxon>Dikarya</taxon>
        <taxon>Ascomycota</taxon>
        <taxon>Pezizomycotina</taxon>
        <taxon>Sordariomycetes</taxon>
        <taxon>Hypocreomycetidae</taxon>
        <taxon>Hypocreales</taxon>
        <taxon>Ophiocordycipitaceae</taxon>
        <taxon>Purpureocillium</taxon>
    </lineage>
</organism>
<dbReference type="EMBL" id="LSBH01000002">
    <property type="protein sequence ID" value="OAQ84717.1"/>
    <property type="molecule type" value="Genomic_DNA"/>
</dbReference>
<evidence type="ECO:0000313" key="2">
    <source>
        <dbReference type="EMBL" id="OAQ84717.1"/>
    </source>
</evidence>
<reference evidence="1" key="2">
    <citation type="submission" date="2023-11" db="EMBL/GenBank/DDBJ databases">
        <authorList>
            <person name="Beijen E."/>
            <person name="Ohm R.A."/>
        </authorList>
    </citation>
    <scope>NUCLEOTIDE SEQUENCE</scope>
    <source>
        <strain evidence="1">CBS 150709</strain>
    </source>
</reference>
<reference evidence="2 3" key="1">
    <citation type="submission" date="2016-01" db="EMBL/GenBank/DDBJ databases">
        <title>Biosynthesis of antibiotic leucinostatins and their inhibition on Phytophthora in bio-control Purpureocillium lilacinum.</title>
        <authorList>
            <person name="Wang G."/>
            <person name="Liu Z."/>
            <person name="Lin R."/>
            <person name="Li E."/>
            <person name="Mao Z."/>
            <person name="Ling J."/>
            <person name="Yin W."/>
            <person name="Xie B."/>
        </authorList>
    </citation>
    <scope>NUCLEOTIDE SEQUENCE [LARGE SCALE GENOMIC DNA]</scope>
    <source>
        <strain evidence="2">PLBJ-1</strain>
    </source>
</reference>
<dbReference type="Proteomes" id="UP000078240">
    <property type="component" value="Unassembled WGS sequence"/>
</dbReference>
<dbReference type="EMBL" id="JAWRVI010000008">
    <property type="protein sequence ID" value="KAK4092529.1"/>
    <property type="molecule type" value="Genomic_DNA"/>
</dbReference>
<comment type="caution">
    <text evidence="2">The sequence shown here is derived from an EMBL/GenBank/DDBJ whole genome shotgun (WGS) entry which is preliminary data.</text>
</comment>
<evidence type="ECO:0000313" key="1">
    <source>
        <dbReference type="EMBL" id="KAK4092529.1"/>
    </source>
</evidence>
<proteinExistence type="predicted"/>